<dbReference type="SMART" id="SM00398">
    <property type="entry name" value="HMG"/>
    <property type="match status" value="2"/>
</dbReference>
<gene>
    <name evidence="4" type="ORF">ACJMK2_034568</name>
</gene>
<keyword evidence="1 2" id="KW-0238">DNA-binding</keyword>
<evidence type="ECO:0000256" key="1">
    <source>
        <dbReference type="ARBA" id="ARBA00023125"/>
    </source>
</evidence>
<dbReference type="GO" id="GO:0005634">
    <property type="term" value="C:nucleus"/>
    <property type="evidence" value="ECO:0007669"/>
    <property type="project" value="UniProtKB-UniRule"/>
</dbReference>
<evidence type="ECO:0000313" key="5">
    <source>
        <dbReference type="Proteomes" id="UP001634394"/>
    </source>
</evidence>
<comment type="caution">
    <text evidence="4">The sequence shown here is derived from an EMBL/GenBank/DDBJ whole genome shotgun (WGS) entry which is preliminary data.</text>
</comment>
<dbReference type="InterPro" id="IPR050342">
    <property type="entry name" value="HMGB"/>
</dbReference>
<dbReference type="AlphaFoldDB" id="A0ABD3WVJ5"/>
<dbReference type="PANTHER" id="PTHR48112:SF22">
    <property type="entry name" value="MITOCHONDRIAL TRANSCRIPTION FACTOR A, ISOFORM B"/>
    <property type="match status" value="1"/>
</dbReference>
<dbReference type="SUPFAM" id="SSF47095">
    <property type="entry name" value="HMG-box"/>
    <property type="match status" value="2"/>
</dbReference>
<dbReference type="EMBL" id="JBJQND010000005">
    <property type="protein sequence ID" value="KAL3876772.1"/>
    <property type="molecule type" value="Genomic_DNA"/>
</dbReference>
<dbReference type="Proteomes" id="UP001634394">
    <property type="component" value="Unassembled WGS sequence"/>
</dbReference>
<sequence>MFQFSITASSVLKQLIFKPCSLRCARPYVNFVRQLAVSTSELPKPPKKSPGKFFLFMQDKREQIFAENPGKKVTELAKIAGAMWNKLDEKDKKFYEEEDLKRKQEYAKEYELYLGSLTQNQINQLEVEKHQKILSRKERKQKMIQKRDEKELAKPKRPSSAYGLFMKDFYAKNASKDSVKGSSFISFKVIADVWETLSNEEKMVYSNKAAELVKEYRKDMLKWYHKMEDQGRLELLPKSYQRLATKSKPERKRKSVEKKEE</sequence>
<feature type="domain" description="HMG box" evidence="3">
    <location>
        <begin position="46"/>
        <end position="114"/>
    </location>
</feature>
<dbReference type="InterPro" id="IPR009071">
    <property type="entry name" value="HMG_box_dom"/>
</dbReference>
<name>A0ABD3WVJ5_SINWO</name>
<dbReference type="Pfam" id="PF00505">
    <property type="entry name" value="HMG_box"/>
    <property type="match status" value="2"/>
</dbReference>
<dbReference type="GO" id="GO:0003677">
    <property type="term" value="F:DNA binding"/>
    <property type="evidence" value="ECO:0007669"/>
    <property type="project" value="UniProtKB-UniRule"/>
</dbReference>
<evidence type="ECO:0000256" key="2">
    <source>
        <dbReference type="PROSITE-ProRule" id="PRU00267"/>
    </source>
</evidence>
<dbReference type="InterPro" id="IPR036910">
    <property type="entry name" value="HMG_box_dom_sf"/>
</dbReference>
<feature type="domain" description="HMG box" evidence="3">
    <location>
        <begin position="155"/>
        <end position="224"/>
    </location>
</feature>
<protein>
    <recommendedName>
        <fullName evidence="3">HMG box domain-containing protein</fullName>
    </recommendedName>
</protein>
<dbReference type="Gene3D" id="1.10.30.10">
    <property type="entry name" value="High mobility group box domain"/>
    <property type="match status" value="2"/>
</dbReference>
<dbReference type="PROSITE" id="PS50118">
    <property type="entry name" value="HMG_BOX_2"/>
    <property type="match status" value="2"/>
</dbReference>
<proteinExistence type="predicted"/>
<feature type="DNA-binding region" description="HMG box" evidence="2">
    <location>
        <begin position="155"/>
        <end position="224"/>
    </location>
</feature>
<keyword evidence="2" id="KW-0539">Nucleus</keyword>
<accession>A0ABD3WVJ5</accession>
<dbReference type="PANTHER" id="PTHR48112">
    <property type="entry name" value="HIGH MOBILITY GROUP PROTEIN DSP1"/>
    <property type="match status" value="1"/>
</dbReference>
<reference evidence="4 5" key="1">
    <citation type="submission" date="2024-11" db="EMBL/GenBank/DDBJ databases">
        <title>Chromosome-level genome assembly of the freshwater bivalve Anodonta woodiana.</title>
        <authorList>
            <person name="Chen X."/>
        </authorList>
    </citation>
    <scope>NUCLEOTIDE SEQUENCE [LARGE SCALE GENOMIC DNA]</scope>
    <source>
        <strain evidence="4">MN2024</strain>
        <tissue evidence="4">Gills</tissue>
    </source>
</reference>
<feature type="DNA-binding region" description="HMG box" evidence="2">
    <location>
        <begin position="46"/>
        <end position="114"/>
    </location>
</feature>
<evidence type="ECO:0000313" key="4">
    <source>
        <dbReference type="EMBL" id="KAL3876772.1"/>
    </source>
</evidence>
<keyword evidence="5" id="KW-1185">Reference proteome</keyword>
<evidence type="ECO:0000259" key="3">
    <source>
        <dbReference type="PROSITE" id="PS50118"/>
    </source>
</evidence>
<organism evidence="4 5">
    <name type="scientific">Sinanodonta woodiana</name>
    <name type="common">Chinese pond mussel</name>
    <name type="synonym">Anodonta woodiana</name>
    <dbReference type="NCBI Taxonomy" id="1069815"/>
    <lineage>
        <taxon>Eukaryota</taxon>
        <taxon>Metazoa</taxon>
        <taxon>Spiralia</taxon>
        <taxon>Lophotrochozoa</taxon>
        <taxon>Mollusca</taxon>
        <taxon>Bivalvia</taxon>
        <taxon>Autobranchia</taxon>
        <taxon>Heteroconchia</taxon>
        <taxon>Palaeoheterodonta</taxon>
        <taxon>Unionida</taxon>
        <taxon>Unionoidea</taxon>
        <taxon>Unionidae</taxon>
        <taxon>Unioninae</taxon>
        <taxon>Sinanodonta</taxon>
    </lineage>
</organism>